<keyword evidence="2" id="KW-1185">Reference proteome</keyword>
<dbReference type="Proteomes" id="UP000244722">
    <property type="component" value="Unassembled WGS sequence"/>
</dbReference>
<dbReference type="AlphaFoldDB" id="A0A2T6ZWY1"/>
<name>A0A2T6ZWY1_TUBBO</name>
<proteinExistence type="predicted"/>
<organism evidence="1 2">
    <name type="scientific">Tuber borchii</name>
    <name type="common">White truffle</name>
    <dbReference type="NCBI Taxonomy" id="42251"/>
    <lineage>
        <taxon>Eukaryota</taxon>
        <taxon>Fungi</taxon>
        <taxon>Dikarya</taxon>
        <taxon>Ascomycota</taxon>
        <taxon>Pezizomycotina</taxon>
        <taxon>Pezizomycetes</taxon>
        <taxon>Pezizales</taxon>
        <taxon>Tuberaceae</taxon>
        <taxon>Tuber</taxon>
    </lineage>
</organism>
<comment type="caution">
    <text evidence="1">The sequence shown here is derived from an EMBL/GenBank/DDBJ whole genome shotgun (WGS) entry which is preliminary data.</text>
</comment>
<reference evidence="1 2" key="1">
    <citation type="submission" date="2017-04" db="EMBL/GenBank/DDBJ databases">
        <title>Draft genome sequence of Tuber borchii Vittad., a whitish edible truffle.</title>
        <authorList>
            <consortium name="DOE Joint Genome Institute"/>
            <person name="Murat C."/>
            <person name="Kuo A."/>
            <person name="Barry K.W."/>
            <person name="Clum A."/>
            <person name="Dockter R.B."/>
            <person name="Fauchery L."/>
            <person name="Iotti M."/>
            <person name="Kohler A."/>
            <person name="Labutti K."/>
            <person name="Lindquist E.A."/>
            <person name="Lipzen A."/>
            <person name="Ohm R.A."/>
            <person name="Wang M."/>
            <person name="Grigoriev I.V."/>
            <person name="Zambonelli A."/>
            <person name="Martin F.M."/>
        </authorList>
    </citation>
    <scope>NUCLEOTIDE SEQUENCE [LARGE SCALE GENOMIC DNA]</scope>
    <source>
        <strain evidence="1 2">Tbo3840</strain>
    </source>
</reference>
<feature type="non-terminal residue" evidence="1">
    <location>
        <position position="1"/>
    </location>
</feature>
<dbReference type="OrthoDB" id="5394791at2759"/>
<protein>
    <submittedName>
        <fullName evidence="1">Uncharacterized protein</fullName>
    </submittedName>
</protein>
<gene>
    <name evidence="1" type="ORF">B9Z19DRAFT_976845</name>
</gene>
<evidence type="ECO:0000313" key="2">
    <source>
        <dbReference type="Proteomes" id="UP000244722"/>
    </source>
</evidence>
<evidence type="ECO:0000313" key="1">
    <source>
        <dbReference type="EMBL" id="PUU79993.1"/>
    </source>
</evidence>
<sequence length="70" mass="7656">SDLDKRDNCIYNCECDKNVSPGLYCGYCLAVTSCKFGQPCYNDVFQCGHGGNCCTFGVRKPCQNRQGPGC</sequence>
<dbReference type="EMBL" id="NESQ01000076">
    <property type="protein sequence ID" value="PUU79993.1"/>
    <property type="molecule type" value="Genomic_DNA"/>
</dbReference>
<accession>A0A2T6ZWY1</accession>